<organism evidence="3 4">
    <name type="scientific">Caldimonas brevitalea</name>
    <dbReference type="NCBI Taxonomy" id="413882"/>
    <lineage>
        <taxon>Bacteria</taxon>
        <taxon>Pseudomonadati</taxon>
        <taxon>Pseudomonadota</taxon>
        <taxon>Betaproteobacteria</taxon>
        <taxon>Burkholderiales</taxon>
        <taxon>Sphaerotilaceae</taxon>
        <taxon>Caldimonas</taxon>
    </lineage>
</organism>
<protein>
    <submittedName>
        <fullName evidence="3">Uncharacterized protein</fullName>
    </submittedName>
</protein>
<feature type="signal peptide" evidence="2">
    <location>
        <begin position="1"/>
        <end position="20"/>
    </location>
</feature>
<dbReference type="Proteomes" id="UP000035352">
    <property type="component" value="Chromosome"/>
</dbReference>
<dbReference type="KEGG" id="pbh:AAW51_3895"/>
<sequence length="125" mass="12912">MKPILITTLVSLAAAGAVCAQTSPGSMPGSTPAPDTLPPPVTQPDAVRHAGGSDAERLRAPARGDNERTEARSRSEMASCTAGPRESWAECARGAFGGRAEERESGAGREGSVTAPRERGMKTPR</sequence>
<evidence type="ECO:0000256" key="1">
    <source>
        <dbReference type="SAM" id="MobiDB-lite"/>
    </source>
</evidence>
<feature type="compositionally biased region" description="Basic and acidic residues" evidence="1">
    <location>
        <begin position="116"/>
        <end position="125"/>
    </location>
</feature>
<keyword evidence="2" id="KW-0732">Signal</keyword>
<reference evidence="3 4" key="1">
    <citation type="submission" date="2015-05" db="EMBL/GenBank/DDBJ databases">
        <authorList>
            <person name="Tang B."/>
            <person name="Yu Y."/>
        </authorList>
    </citation>
    <scope>NUCLEOTIDE SEQUENCE [LARGE SCALE GENOMIC DNA]</scope>
    <source>
        <strain evidence="3 4">DSM 7029</strain>
    </source>
</reference>
<evidence type="ECO:0000256" key="2">
    <source>
        <dbReference type="SAM" id="SignalP"/>
    </source>
</evidence>
<dbReference type="OrthoDB" id="10014722at2"/>
<dbReference type="EMBL" id="CP011371">
    <property type="protein sequence ID" value="AKJ30586.1"/>
    <property type="molecule type" value="Genomic_DNA"/>
</dbReference>
<feature type="compositionally biased region" description="Basic and acidic residues" evidence="1">
    <location>
        <begin position="54"/>
        <end position="75"/>
    </location>
</feature>
<feature type="chain" id="PRO_5002552160" evidence="2">
    <location>
        <begin position="21"/>
        <end position="125"/>
    </location>
</feature>
<dbReference type="AlphaFoldDB" id="A0A0G3BT90"/>
<evidence type="ECO:0000313" key="4">
    <source>
        <dbReference type="Proteomes" id="UP000035352"/>
    </source>
</evidence>
<proteinExistence type="predicted"/>
<accession>A0A0G3BT90</accession>
<dbReference type="RefSeq" id="WP_047195926.1">
    <property type="nucleotide sequence ID" value="NZ_CP011371.1"/>
</dbReference>
<feature type="region of interest" description="Disordered" evidence="1">
    <location>
        <begin position="20"/>
        <end position="125"/>
    </location>
</feature>
<evidence type="ECO:0000313" key="3">
    <source>
        <dbReference type="EMBL" id="AKJ30586.1"/>
    </source>
</evidence>
<gene>
    <name evidence="3" type="ORF">AAW51_3895</name>
</gene>
<feature type="compositionally biased region" description="Polar residues" evidence="1">
    <location>
        <begin position="20"/>
        <end position="29"/>
    </location>
</feature>
<name>A0A0G3BT90_9BURK</name>
<keyword evidence="4" id="KW-1185">Reference proteome</keyword>